<keyword evidence="3" id="KW-1185">Reference proteome</keyword>
<sequence length="283" mass="31236">MIVIKKLPAEAGQFRDHLPGLSDRLPPGAIALTAELDGLSVGTALVIAHPRSGTGSISVLHTPELFRHLGIGSRLLLEAERQLLDAGCRVCRVTLTLRKDKPAPELDFLRSRGYANEQLLIRTYTLRAADLLGAGRLDRLVLPPGTELAPLLSASPEERAELDHLAAQLPPELHPLPEERLLHPEFSTLMKIGGRIAGWIGIQQLASNLLLFRSMYVRPEHRLHASGMALFAEVNRRHRLPERFAHQLLGVPGDNPAMLRLAERKLSPHASSIKSTVRLEKRL</sequence>
<dbReference type="Gene3D" id="3.40.630.30">
    <property type="match status" value="2"/>
</dbReference>
<dbReference type="Pfam" id="PF00583">
    <property type="entry name" value="Acetyltransf_1"/>
    <property type="match status" value="1"/>
</dbReference>
<protein>
    <submittedName>
        <fullName evidence="2">GNAT family N-acetyltransferase</fullName>
    </submittedName>
</protein>
<evidence type="ECO:0000259" key="1">
    <source>
        <dbReference type="PROSITE" id="PS51186"/>
    </source>
</evidence>
<dbReference type="CDD" id="cd04301">
    <property type="entry name" value="NAT_SF"/>
    <property type="match status" value="1"/>
</dbReference>
<name>A0A4Y6UUL1_SACBS</name>
<reference evidence="2 3" key="1">
    <citation type="submission" date="2019-06" db="EMBL/GenBank/DDBJ databases">
        <title>Saccharibacillus brassicae sp. nov., an endophytic bacterium isolated from Chinese cabbage seeds (Brassica pekinensis).</title>
        <authorList>
            <person name="Jiang L."/>
            <person name="Lee J."/>
            <person name="Kim S.W."/>
        </authorList>
    </citation>
    <scope>NUCLEOTIDE SEQUENCE [LARGE SCALE GENOMIC DNA]</scope>
    <source>
        <strain evidence="3">KCTC 43072 / ATSA2</strain>
    </source>
</reference>
<dbReference type="OrthoDB" id="2677971at2"/>
<dbReference type="InterPro" id="IPR016181">
    <property type="entry name" value="Acyl_CoA_acyltransferase"/>
</dbReference>
<accession>A0A4Y6UUL1</accession>
<dbReference type="InterPro" id="IPR000182">
    <property type="entry name" value="GNAT_dom"/>
</dbReference>
<dbReference type="PROSITE" id="PS51186">
    <property type="entry name" value="GNAT"/>
    <property type="match status" value="1"/>
</dbReference>
<evidence type="ECO:0000313" key="3">
    <source>
        <dbReference type="Proteomes" id="UP000316968"/>
    </source>
</evidence>
<keyword evidence="2" id="KW-0808">Transferase</keyword>
<dbReference type="GO" id="GO:0016747">
    <property type="term" value="F:acyltransferase activity, transferring groups other than amino-acyl groups"/>
    <property type="evidence" value="ECO:0007669"/>
    <property type="project" value="InterPro"/>
</dbReference>
<evidence type="ECO:0000313" key="2">
    <source>
        <dbReference type="EMBL" id="QDH19695.1"/>
    </source>
</evidence>
<dbReference type="AlphaFoldDB" id="A0A4Y6UUL1"/>
<proteinExistence type="predicted"/>
<dbReference type="KEGG" id="saca:FFV09_01735"/>
<dbReference type="RefSeq" id="WP_141446084.1">
    <property type="nucleotide sequence ID" value="NZ_CP041217.1"/>
</dbReference>
<feature type="domain" description="N-acetyltransferase" evidence="1">
    <location>
        <begin position="1"/>
        <end position="138"/>
    </location>
</feature>
<gene>
    <name evidence="2" type="ORF">FFV09_01735</name>
</gene>
<dbReference type="EMBL" id="CP041217">
    <property type="protein sequence ID" value="QDH19695.1"/>
    <property type="molecule type" value="Genomic_DNA"/>
</dbReference>
<dbReference type="SUPFAM" id="SSF55729">
    <property type="entry name" value="Acyl-CoA N-acyltransferases (Nat)"/>
    <property type="match status" value="2"/>
</dbReference>
<organism evidence="2 3">
    <name type="scientific">Saccharibacillus brassicae</name>
    <dbReference type="NCBI Taxonomy" id="2583377"/>
    <lineage>
        <taxon>Bacteria</taxon>
        <taxon>Bacillati</taxon>
        <taxon>Bacillota</taxon>
        <taxon>Bacilli</taxon>
        <taxon>Bacillales</taxon>
        <taxon>Paenibacillaceae</taxon>
        <taxon>Saccharibacillus</taxon>
    </lineage>
</organism>
<dbReference type="Proteomes" id="UP000316968">
    <property type="component" value="Chromosome"/>
</dbReference>